<evidence type="ECO:0000313" key="1">
    <source>
        <dbReference type="EMBL" id="KKN35497.1"/>
    </source>
</evidence>
<gene>
    <name evidence="1" type="ORF">LCGC14_0783140</name>
</gene>
<proteinExistence type="predicted"/>
<feature type="non-terminal residue" evidence="1">
    <location>
        <position position="1"/>
    </location>
</feature>
<comment type="caution">
    <text evidence="1">The sequence shown here is derived from an EMBL/GenBank/DDBJ whole genome shotgun (WGS) entry which is preliminary data.</text>
</comment>
<reference evidence="1" key="1">
    <citation type="journal article" date="2015" name="Nature">
        <title>Complex archaea that bridge the gap between prokaryotes and eukaryotes.</title>
        <authorList>
            <person name="Spang A."/>
            <person name="Saw J.H."/>
            <person name="Jorgensen S.L."/>
            <person name="Zaremba-Niedzwiedzka K."/>
            <person name="Martijn J."/>
            <person name="Lind A.E."/>
            <person name="van Eijk R."/>
            <person name="Schleper C."/>
            <person name="Guy L."/>
            <person name="Ettema T.J."/>
        </authorList>
    </citation>
    <scope>NUCLEOTIDE SEQUENCE</scope>
</reference>
<sequence length="75" mass="8400">AYNADKSVFVEGSLDPGYPLPGKVRQALFQLPKNTSWEGLRLYAHIEVKGVRHPVSWACHQKVENDGALILKKNL</sequence>
<dbReference type="EMBL" id="LAZR01002035">
    <property type="protein sequence ID" value="KKN35497.1"/>
    <property type="molecule type" value="Genomic_DNA"/>
</dbReference>
<dbReference type="AlphaFoldDB" id="A0A0F9QES3"/>
<name>A0A0F9QES3_9ZZZZ</name>
<protein>
    <submittedName>
        <fullName evidence="1">Uncharacterized protein</fullName>
    </submittedName>
</protein>
<organism evidence="1">
    <name type="scientific">marine sediment metagenome</name>
    <dbReference type="NCBI Taxonomy" id="412755"/>
    <lineage>
        <taxon>unclassified sequences</taxon>
        <taxon>metagenomes</taxon>
        <taxon>ecological metagenomes</taxon>
    </lineage>
</organism>
<accession>A0A0F9QES3</accession>